<dbReference type="Pfam" id="PF12796">
    <property type="entry name" value="Ank_2"/>
    <property type="match status" value="2"/>
</dbReference>
<feature type="compositionally biased region" description="Low complexity" evidence="2">
    <location>
        <begin position="244"/>
        <end position="268"/>
    </location>
</feature>
<keyword evidence="4" id="KW-1185">Reference proteome</keyword>
<dbReference type="PROSITE" id="PS50088">
    <property type="entry name" value="ANK_REPEAT"/>
    <property type="match status" value="2"/>
</dbReference>
<gene>
    <name evidence="3" type="ORF">M6B38_402545</name>
</gene>
<dbReference type="PROSITE" id="PS50297">
    <property type="entry name" value="ANK_REP_REGION"/>
    <property type="match status" value="2"/>
</dbReference>
<feature type="compositionally biased region" description="Basic and acidic residues" evidence="2">
    <location>
        <begin position="228"/>
        <end position="243"/>
    </location>
</feature>
<comment type="caution">
    <text evidence="3">The sequence shown here is derived from an EMBL/GenBank/DDBJ whole genome shotgun (WGS) entry which is preliminary data.</text>
</comment>
<dbReference type="SUPFAM" id="SSF48403">
    <property type="entry name" value="Ankyrin repeat"/>
    <property type="match status" value="1"/>
</dbReference>
<feature type="compositionally biased region" description="Basic residues" evidence="2">
    <location>
        <begin position="269"/>
        <end position="278"/>
    </location>
</feature>
<organism evidence="3 4">
    <name type="scientific">Iris pallida</name>
    <name type="common">Sweet iris</name>
    <dbReference type="NCBI Taxonomy" id="29817"/>
    <lineage>
        <taxon>Eukaryota</taxon>
        <taxon>Viridiplantae</taxon>
        <taxon>Streptophyta</taxon>
        <taxon>Embryophyta</taxon>
        <taxon>Tracheophyta</taxon>
        <taxon>Spermatophyta</taxon>
        <taxon>Magnoliopsida</taxon>
        <taxon>Liliopsida</taxon>
        <taxon>Asparagales</taxon>
        <taxon>Iridaceae</taxon>
        <taxon>Iridoideae</taxon>
        <taxon>Irideae</taxon>
        <taxon>Iris</taxon>
    </lineage>
</organism>
<dbReference type="PANTHER" id="PTHR24128">
    <property type="entry name" value="HOMEOBOX PROTEIN WARIAI"/>
    <property type="match status" value="1"/>
</dbReference>
<reference evidence="3" key="1">
    <citation type="journal article" date="2023" name="GigaByte">
        <title>Genome assembly of the bearded iris, Iris pallida Lam.</title>
        <authorList>
            <person name="Bruccoleri R.E."/>
            <person name="Oakeley E.J."/>
            <person name="Faust A.M.E."/>
            <person name="Altorfer M."/>
            <person name="Dessus-Babus S."/>
            <person name="Burckhardt D."/>
            <person name="Oertli M."/>
            <person name="Naumann U."/>
            <person name="Petersen F."/>
            <person name="Wong J."/>
        </authorList>
    </citation>
    <scope>NUCLEOTIDE SEQUENCE</scope>
    <source>
        <strain evidence="3">GSM-AAB239-AS_SAM_17_03QT</strain>
    </source>
</reference>
<accession>A0AAX6FSA3</accession>
<keyword evidence="1" id="KW-0040">ANK repeat</keyword>
<feature type="region of interest" description="Disordered" evidence="2">
    <location>
        <begin position="430"/>
        <end position="459"/>
    </location>
</feature>
<sequence>MDHRLREASISGDVHSLHQLLQEDRLLLNRPTYCCDNPLHVAATLGHADFAAEVLRLRPDLARELDLGGHTPLHLAAANGHAVVAKVLLGNSSAGVPGHELCLLRDMDWLTPIHAAALKGRTDVLRELVVGACPESVHATTGRGETALHLAVRSSSFEAVEFLVETVAAAAELLNSKDDKGNTALHLAVARRQLQQTVGGRELRQPEGPDTLGRPARVPKRAVRGHGAGRDDPCSGRQDRCRTEASSASSSTTSPSQSTPKAACQARRVPGHPRHAHGGGHADSNHHVPGGAESPRRVHSRRREEPQLGLESGRRRLRRRRSAPRQSSPGEGTQILPDVRRVRAVRLPEHHPAAHLRLASEEKDDGILLVDNMGRGAVHRAGLPVRDRADVQEQRRRPQPVLRLVRHLCCRFGVDLFQVRGFSPEKGGVVEGETARTRRERRPSCGQEDRGGRGAAAGCRSDPVSHFFSCGDPRVLPLPLPPPQPPIHNIKIKNKKLW</sequence>
<evidence type="ECO:0000256" key="1">
    <source>
        <dbReference type="PROSITE-ProRule" id="PRU00023"/>
    </source>
</evidence>
<protein>
    <submittedName>
        <fullName evidence="3">Ankyrin-1</fullName>
    </submittedName>
</protein>
<name>A0AAX6FSA3_IRIPA</name>
<dbReference type="InterPro" id="IPR002110">
    <property type="entry name" value="Ankyrin_rpt"/>
</dbReference>
<evidence type="ECO:0000313" key="3">
    <source>
        <dbReference type="EMBL" id="KAJ6819314.1"/>
    </source>
</evidence>
<reference evidence="3" key="2">
    <citation type="submission" date="2023-04" db="EMBL/GenBank/DDBJ databases">
        <authorList>
            <person name="Bruccoleri R.E."/>
            <person name="Oakeley E.J."/>
            <person name="Faust A.-M."/>
            <person name="Dessus-Babus S."/>
            <person name="Altorfer M."/>
            <person name="Burckhardt D."/>
            <person name="Oertli M."/>
            <person name="Naumann U."/>
            <person name="Petersen F."/>
            <person name="Wong J."/>
        </authorList>
    </citation>
    <scope>NUCLEOTIDE SEQUENCE</scope>
    <source>
        <strain evidence="3">GSM-AAB239-AS_SAM_17_03QT</strain>
        <tissue evidence="3">Leaf</tissue>
    </source>
</reference>
<dbReference type="EMBL" id="JANAVB010026200">
    <property type="protein sequence ID" value="KAJ6819314.1"/>
    <property type="molecule type" value="Genomic_DNA"/>
</dbReference>
<dbReference type="InterPro" id="IPR036770">
    <property type="entry name" value="Ankyrin_rpt-contain_sf"/>
</dbReference>
<evidence type="ECO:0000256" key="2">
    <source>
        <dbReference type="SAM" id="MobiDB-lite"/>
    </source>
</evidence>
<feature type="repeat" description="ANK" evidence="1">
    <location>
        <begin position="143"/>
        <end position="165"/>
    </location>
</feature>
<feature type="repeat" description="ANK" evidence="1">
    <location>
        <begin position="68"/>
        <end position="89"/>
    </location>
</feature>
<evidence type="ECO:0000313" key="4">
    <source>
        <dbReference type="Proteomes" id="UP001140949"/>
    </source>
</evidence>
<proteinExistence type="predicted"/>
<dbReference type="PANTHER" id="PTHR24128:SF112">
    <property type="entry name" value="OS06G0292400 PROTEIN"/>
    <property type="match status" value="1"/>
</dbReference>
<dbReference type="Gene3D" id="1.25.40.20">
    <property type="entry name" value="Ankyrin repeat-containing domain"/>
    <property type="match status" value="1"/>
</dbReference>
<feature type="region of interest" description="Disordered" evidence="2">
    <location>
        <begin position="195"/>
        <end position="339"/>
    </location>
</feature>
<dbReference type="AlphaFoldDB" id="A0AAX6FSA3"/>
<dbReference type="Proteomes" id="UP001140949">
    <property type="component" value="Unassembled WGS sequence"/>
</dbReference>
<dbReference type="SMART" id="SM00248">
    <property type="entry name" value="ANK"/>
    <property type="match status" value="4"/>
</dbReference>